<dbReference type="Pfam" id="PF13545">
    <property type="entry name" value="HTH_Crp_2"/>
    <property type="match status" value="1"/>
</dbReference>
<dbReference type="SUPFAM" id="SSF46785">
    <property type="entry name" value="Winged helix' DNA-binding domain"/>
    <property type="match status" value="1"/>
</dbReference>
<dbReference type="InterPro" id="IPR000595">
    <property type="entry name" value="cNMP-bd_dom"/>
</dbReference>
<keyword evidence="1" id="KW-0805">Transcription regulation</keyword>
<evidence type="ECO:0000256" key="2">
    <source>
        <dbReference type="ARBA" id="ARBA00023125"/>
    </source>
</evidence>
<dbReference type="SUPFAM" id="SSF51206">
    <property type="entry name" value="cAMP-binding domain-like"/>
    <property type="match status" value="1"/>
</dbReference>
<dbReference type="Gene3D" id="2.60.120.10">
    <property type="entry name" value="Jelly Rolls"/>
    <property type="match status" value="1"/>
</dbReference>
<dbReference type="RefSeq" id="WP_115867964.1">
    <property type="nucleotide sequence ID" value="NZ_QREG01000008.1"/>
</dbReference>
<dbReference type="InterPro" id="IPR018490">
    <property type="entry name" value="cNMP-bd_dom_sf"/>
</dbReference>
<evidence type="ECO:0000313" key="6">
    <source>
        <dbReference type="EMBL" id="RED99428.1"/>
    </source>
</evidence>
<dbReference type="InterPro" id="IPR036388">
    <property type="entry name" value="WH-like_DNA-bd_sf"/>
</dbReference>
<keyword evidence="7" id="KW-1185">Reference proteome</keyword>
<dbReference type="Gene3D" id="1.10.10.10">
    <property type="entry name" value="Winged helix-like DNA-binding domain superfamily/Winged helix DNA-binding domain"/>
    <property type="match status" value="1"/>
</dbReference>
<dbReference type="CDD" id="cd00038">
    <property type="entry name" value="CAP_ED"/>
    <property type="match status" value="1"/>
</dbReference>
<dbReference type="Pfam" id="PF00027">
    <property type="entry name" value="cNMP_binding"/>
    <property type="match status" value="1"/>
</dbReference>
<dbReference type="PANTHER" id="PTHR24567:SF74">
    <property type="entry name" value="HTH-TYPE TRANSCRIPTIONAL REGULATOR ARCR"/>
    <property type="match status" value="1"/>
</dbReference>
<evidence type="ECO:0000256" key="3">
    <source>
        <dbReference type="ARBA" id="ARBA00023163"/>
    </source>
</evidence>
<dbReference type="InterPro" id="IPR050397">
    <property type="entry name" value="Env_Response_Regulators"/>
</dbReference>
<comment type="caution">
    <text evidence="6">The sequence shown here is derived from an EMBL/GenBank/DDBJ whole genome shotgun (WGS) entry which is preliminary data.</text>
</comment>
<reference evidence="6 7" key="1">
    <citation type="submission" date="2018-07" db="EMBL/GenBank/DDBJ databases">
        <title>Genomic Encyclopedia of Type Strains, Phase IV (KMG-IV): sequencing the most valuable type-strain genomes for metagenomic binning, comparative biology and taxonomic classification.</title>
        <authorList>
            <person name="Goeker M."/>
        </authorList>
    </citation>
    <scope>NUCLEOTIDE SEQUENCE [LARGE SCALE GENOMIC DNA]</scope>
    <source>
        <strain evidence="6 7">DSM 4134</strain>
    </source>
</reference>
<keyword evidence="2" id="KW-0238">DNA-binding</keyword>
<dbReference type="GO" id="GO:0003700">
    <property type="term" value="F:DNA-binding transcription factor activity"/>
    <property type="evidence" value="ECO:0007669"/>
    <property type="project" value="TreeGrafter"/>
</dbReference>
<dbReference type="InterPro" id="IPR036390">
    <property type="entry name" value="WH_DNA-bd_sf"/>
</dbReference>
<dbReference type="PROSITE" id="PS50042">
    <property type="entry name" value="CNMP_BINDING_3"/>
    <property type="match status" value="1"/>
</dbReference>
<gene>
    <name evidence="6" type="ORF">C7460_10844</name>
</gene>
<dbReference type="PROSITE" id="PS51063">
    <property type="entry name" value="HTH_CRP_2"/>
    <property type="match status" value="1"/>
</dbReference>
<evidence type="ECO:0000256" key="1">
    <source>
        <dbReference type="ARBA" id="ARBA00023015"/>
    </source>
</evidence>
<dbReference type="Proteomes" id="UP000256779">
    <property type="component" value="Unassembled WGS sequence"/>
</dbReference>
<dbReference type="GO" id="GO:0003677">
    <property type="term" value="F:DNA binding"/>
    <property type="evidence" value="ECO:0007669"/>
    <property type="project" value="UniProtKB-KW"/>
</dbReference>
<evidence type="ECO:0000259" key="4">
    <source>
        <dbReference type="PROSITE" id="PS50042"/>
    </source>
</evidence>
<evidence type="ECO:0000313" key="7">
    <source>
        <dbReference type="Proteomes" id="UP000256779"/>
    </source>
</evidence>
<dbReference type="InterPro" id="IPR012318">
    <property type="entry name" value="HTH_CRP"/>
</dbReference>
<proteinExistence type="predicted"/>
<dbReference type="SMART" id="SM00100">
    <property type="entry name" value="cNMP"/>
    <property type="match status" value="1"/>
</dbReference>
<dbReference type="OrthoDB" id="9788438at2"/>
<evidence type="ECO:0000259" key="5">
    <source>
        <dbReference type="PROSITE" id="PS51063"/>
    </source>
</evidence>
<dbReference type="SMART" id="SM00419">
    <property type="entry name" value="HTH_CRP"/>
    <property type="match status" value="1"/>
</dbReference>
<protein>
    <submittedName>
        <fullName evidence="6">CRP-like cAMP-binding protein</fullName>
    </submittedName>
</protein>
<feature type="domain" description="HTH crp-type" evidence="5">
    <location>
        <begin position="150"/>
        <end position="223"/>
    </location>
</feature>
<dbReference type="GO" id="GO:0005829">
    <property type="term" value="C:cytosol"/>
    <property type="evidence" value="ECO:0007669"/>
    <property type="project" value="TreeGrafter"/>
</dbReference>
<dbReference type="PANTHER" id="PTHR24567">
    <property type="entry name" value="CRP FAMILY TRANSCRIPTIONAL REGULATORY PROTEIN"/>
    <property type="match status" value="1"/>
</dbReference>
<sequence length="226" mass="26368">MSDKSKIWYFEDVDLFEILCPTKTSDLENKHNPHLYQRDEFIYFPDEPSMNIYMIADGRVKIGSYLGDGTEMVKAILAKGEIFGELALAGEDRRSDFAQAMDNNTRVCPMTIDSLKALMQQNQELSLKIFKIMGFRLRKMERRIESLVFKDARSRIVDFLREMAEEKGQKVGFEMMIKNHLTHKNIASLTGTSRQTVTTVLNELREENIINFDRRRILIRDMDKLV</sequence>
<dbReference type="AlphaFoldDB" id="A0A3D9L437"/>
<feature type="domain" description="Cyclic nucleotide-binding" evidence="4">
    <location>
        <begin position="15"/>
        <end position="136"/>
    </location>
</feature>
<organism evidence="6 7">
    <name type="scientific">Marinoscillum furvescens DSM 4134</name>
    <dbReference type="NCBI Taxonomy" id="1122208"/>
    <lineage>
        <taxon>Bacteria</taxon>
        <taxon>Pseudomonadati</taxon>
        <taxon>Bacteroidota</taxon>
        <taxon>Cytophagia</taxon>
        <taxon>Cytophagales</taxon>
        <taxon>Reichenbachiellaceae</taxon>
        <taxon>Marinoscillum</taxon>
    </lineage>
</organism>
<dbReference type="CDD" id="cd00092">
    <property type="entry name" value="HTH_CRP"/>
    <property type="match status" value="1"/>
</dbReference>
<name>A0A3D9L437_MARFU</name>
<keyword evidence="3" id="KW-0804">Transcription</keyword>
<dbReference type="EMBL" id="QREG01000008">
    <property type="protein sequence ID" value="RED99428.1"/>
    <property type="molecule type" value="Genomic_DNA"/>
</dbReference>
<dbReference type="InterPro" id="IPR014710">
    <property type="entry name" value="RmlC-like_jellyroll"/>
</dbReference>
<accession>A0A3D9L437</accession>